<accession>A0A9W9YFW5</accession>
<protein>
    <submittedName>
        <fullName evidence="1">Uncharacterized protein</fullName>
    </submittedName>
</protein>
<name>A0A9W9YFW5_9CNID</name>
<keyword evidence="2" id="KW-1185">Reference proteome</keyword>
<comment type="caution">
    <text evidence="1">The sequence shown here is derived from an EMBL/GenBank/DDBJ whole genome shotgun (WGS) entry which is preliminary data.</text>
</comment>
<dbReference type="AlphaFoldDB" id="A0A9W9YFW5"/>
<gene>
    <name evidence="1" type="ORF">OS493_015764</name>
</gene>
<dbReference type="EMBL" id="MU827785">
    <property type="protein sequence ID" value="KAJ7333682.1"/>
    <property type="molecule type" value="Genomic_DNA"/>
</dbReference>
<proteinExistence type="predicted"/>
<sequence>MIFVKNWSAQVESYLLKLAEEGLKTRELQKLYDGANYTVEEKNGFDTINSVKSRLGNYFVKKESTARKVAEEVARLS</sequence>
<reference evidence="1" key="1">
    <citation type="submission" date="2023-01" db="EMBL/GenBank/DDBJ databases">
        <title>Genome assembly of the deep-sea coral Lophelia pertusa.</title>
        <authorList>
            <person name="Herrera S."/>
            <person name="Cordes E."/>
        </authorList>
    </citation>
    <scope>NUCLEOTIDE SEQUENCE</scope>
    <source>
        <strain evidence="1">USNM1676648</strain>
        <tissue evidence="1">Polyp</tissue>
    </source>
</reference>
<evidence type="ECO:0000313" key="1">
    <source>
        <dbReference type="EMBL" id="KAJ7333682.1"/>
    </source>
</evidence>
<dbReference type="Proteomes" id="UP001163046">
    <property type="component" value="Unassembled WGS sequence"/>
</dbReference>
<evidence type="ECO:0000313" key="2">
    <source>
        <dbReference type="Proteomes" id="UP001163046"/>
    </source>
</evidence>
<organism evidence="1 2">
    <name type="scientific">Desmophyllum pertusum</name>
    <dbReference type="NCBI Taxonomy" id="174260"/>
    <lineage>
        <taxon>Eukaryota</taxon>
        <taxon>Metazoa</taxon>
        <taxon>Cnidaria</taxon>
        <taxon>Anthozoa</taxon>
        <taxon>Hexacorallia</taxon>
        <taxon>Scleractinia</taxon>
        <taxon>Caryophylliina</taxon>
        <taxon>Caryophylliidae</taxon>
        <taxon>Desmophyllum</taxon>
    </lineage>
</organism>